<dbReference type="STRING" id="1641165.XM38_14975"/>
<dbReference type="GO" id="GO:0016491">
    <property type="term" value="F:oxidoreductase activity"/>
    <property type="evidence" value="ECO:0007669"/>
    <property type="project" value="UniProtKB-KW"/>
</dbReference>
<evidence type="ECO:0000256" key="2">
    <source>
        <dbReference type="ARBA" id="ARBA00023004"/>
    </source>
</evidence>
<keyword evidence="2" id="KW-0408">Iron</keyword>
<feature type="domain" description="4Fe-4S ferredoxin-type" evidence="4">
    <location>
        <begin position="328"/>
        <end position="359"/>
    </location>
</feature>
<evidence type="ECO:0000259" key="4">
    <source>
        <dbReference type="PROSITE" id="PS51379"/>
    </source>
</evidence>
<dbReference type="SUPFAM" id="SSF46548">
    <property type="entry name" value="alpha-helical ferredoxin"/>
    <property type="match status" value="1"/>
</dbReference>
<dbReference type="PROSITE" id="PS51379">
    <property type="entry name" value="4FE4S_FER_2"/>
    <property type="match status" value="1"/>
</dbReference>
<protein>
    <submittedName>
        <fullName evidence="5">Oxidoreductase YajO</fullName>
        <ecNumber evidence="5">1.-.-.-</ecNumber>
    </submittedName>
</protein>
<dbReference type="SUPFAM" id="SSF51430">
    <property type="entry name" value="NAD(P)-linked oxidoreductase"/>
    <property type="match status" value="1"/>
</dbReference>
<dbReference type="InterPro" id="IPR036812">
    <property type="entry name" value="NAD(P)_OxRdtase_dom_sf"/>
</dbReference>
<proteinExistence type="predicted"/>
<gene>
    <name evidence="5" type="primary">yajO</name>
    <name evidence="5" type="ORF">XM38_019330</name>
</gene>
<dbReference type="Proteomes" id="UP000191901">
    <property type="component" value="Chromosome"/>
</dbReference>
<dbReference type="Pfam" id="PF00248">
    <property type="entry name" value="Aldo_ket_red"/>
    <property type="match status" value="1"/>
</dbReference>
<dbReference type="PANTHER" id="PTHR43312">
    <property type="entry name" value="D-THREO-ALDOSE 1-DEHYDROGENASE"/>
    <property type="match status" value="1"/>
</dbReference>
<keyword evidence="3" id="KW-0411">Iron-sulfur</keyword>
<dbReference type="GO" id="GO:0051536">
    <property type="term" value="F:iron-sulfur cluster binding"/>
    <property type="evidence" value="ECO:0007669"/>
    <property type="project" value="UniProtKB-KW"/>
</dbReference>
<reference evidence="5 6" key="1">
    <citation type="journal article" date="2016" name="Biochim. Biophys. Acta">
        <title>Characterization of red-shifted phycobilisomes isolated from the chlorophyll f-containing cyanobacterium Halomicronema hongdechloris.</title>
        <authorList>
            <person name="Li Y."/>
            <person name="Lin Y."/>
            <person name="Garvey C.J."/>
            <person name="Birch D."/>
            <person name="Corkery R.W."/>
            <person name="Loughlin P.C."/>
            <person name="Scheer H."/>
            <person name="Willows R.D."/>
            <person name="Chen M."/>
        </authorList>
    </citation>
    <scope>NUCLEOTIDE SEQUENCE [LARGE SCALE GENOMIC DNA]</scope>
    <source>
        <strain evidence="5 6">C2206</strain>
    </source>
</reference>
<dbReference type="PANTHER" id="PTHR43312:SF2">
    <property type="entry name" value="OXIDOREDUCTASE"/>
    <property type="match status" value="1"/>
</dbReference>
<dbReference type="PROSITE" id="PS00198">
    <property type="entry name" value="4FE4S_FER_1"/>
    <property type="match status" value="1"/>
</dbReference>
<name>A0A1Z3HL03_9CYAN</name>
<keyword evidence="6" id="KW-1185">Reference proteome</keyword>
<dbReference type="Gene3D" id="3.20.20.100">
    <property type="entry name" value="NADP-dependent oxidoreductase domain"/>
    <property type="match status" value="1"/>
</dbReference>
<dbReference type="CDD" id="cd19096">
    <property type="entry name" value="AKR_Fe-S_oxidoreductase"/>
    <property type="match status" value="1"/>
</dbReference>
<keyword evidence="1" id="KW-0479">Metal-binding</keyword>
<accession>A0A1Z3HL03</accession>
<dbReference type="AlphaFoldDB" id="A0A1Z3HL03"/>
<dbReference type="EC" id="1.-.-.-" evidence="5"/>
<dbReference type="KEGG" id="hhg:XM38_019330"/>
<evidence type="ECO:0000313" key="6">
    <source>
        <dbReference type="Proteomes" id="UP000191901"/>
    </source>
</evidence>
<dbReference type="EMBL" id="CP021983">
    <property type="protein sequence ID" value="ASC70984.1"/>
    <property type="molecule type" value="Genomic_DNA"/>
</dbReference>
<dbReference type="Pfam" id="PF13534">
    <property type="entry name" value="Fer4_17"/>
    <property type="match status" value="1"/>
</dbReference>
<dbReference type="OrthoDB" id="9773828at2"/>
<dbReference type="InterPro" id="IPR017900">
    <property type="entry name" value="4Fe4S_Fe_S_CS"/>
</dbReference>
<evidence type="ECO:0000256" key="1">
    <source>
        <dbReference type="ARBA" id="ARBA00022723"/>
    </source>
</evidence>
<dbReference type="InterPro" id="IPR017896">
    <property type="entry name" value="4Fe4S_Fe-S-bd"/>
</dbReference>
<keyword evidence="5" id="KW-0560">Oxidoreductase</keyword>
<dbReference type="InterPro" id="IPR053135">
    <property type="entry name" value="AKR2_Oxidoreductase"/>
</dbReference>
<evidence type="ECO:0000313" key="5">
    <source>
        <dbReference type="EMBL" id="ASC70984.1"/>
    </source>
</evidence>
<dbReference type="InterPro" id="IPR023210">
    <property type="entry name" value="NADP_OxRdtase_dom"/>
</dbReference>
<dbReference type="GO" id="GO:0046872">
    <property type="term" value="F:metal ion binding"/>
    <property type="evidence" value="ECO:0007669"/>
    <property type="project" value="UniProtKB-KW"/>
</dbReference>
<dbReference type="RefSeq" id="WP_080810577.1">
    <property type="nucleotide sequence ID" value="NZ_CP021983.2"/>
</dbReference>
<evidence type="ECO:0000256" key="3">
    <source>
        <dbReference type="ARBA" id="ARBA00023014"/>
    </source>
</evidence>
<sequence>MHYRRFGTTNHHISTFSLGTMRCLASEDIFQQTVARALAQGINHIETARGYGQSERFLGRTLQALKVAPDTLVLTSKIPPSPDASSFDRHIDETLERLQVSQLDCLALHGINTWQHLDWIRHPQGCMQAAQAARDDGRIGHLGFSTHGFREVIATTIETGYFDFVNLHYYYFFQRHEPVIELAHHQDMGVFIISPADKGGMLYRPPDTLKALCHPFDPLLLTYRWLLSDPRVTTLSIGPAIPAEISQELATLDDGPLTEQEQAALDRLAARPTTALGADLCRQCYACLPCPEAIHIPEVLRLRTLAQAYDMTAFGQYRYGMFENAGHWFPGRKANRCTSCGDCLPRCPENLDIPTLLHQTHTQLQGPERRRLWG</sequence>
<organism evidence="5 6">
    <name type="scientific">Halomicronema hongdechloris C2206</name>
    <dbReference type="NCBI Taxonomy" id="1641165"/>
    <lineage>
        <taxon>Bacteria</taxon>
        <taxon>Bacillati</taxon>
        <taxon>Cyanobacteriota</taxon>
        <taxon>Cyanophyceae</taxon>
        <taxon>Nodosilineales</taxon>
        <taxon>Nodosilineaceae</taxon>
        <taxon>Halomicronema</taxon>
    </lineage>
</organism>